<comment type="caution">
    <text evidence="1">The sequence shown here is derived from an EMBL/GenBank/DDBJ whole genome shotgun (WGS) entry which is preliminary data.</text>
</comment>
<dbReference type="Proteomes" id="UP000692896">
    <property type="component" value="Unassembled WGS sequence"/>
</dbReference>
<proteinExistence type="predicted"/>
<reference evidence="1" key="1">
    <citation type="submission" date="2021-03" db="EMBL/GenBank/DDBJ databases">
        <title>Genomic analysis provides insights into the functional capacity of soil bacteria communities inhabiting an altitudinal gradient in the Atacama Desert.</title>
        <authorList>
            <person name="Gonzalez M."/>
            <person name="Maldonado J."/>
            <person name="Maza F."/>
            <person name="Hodar C."/>
            <person name="Cortes M."/>
            <person name="Palma R."/>
            <person name="Andreani C."/>
            <person name="Gaete A."/>
            <person name="Vasquez-Dean J."/>
            <person name="Acuna V."/>
            <person name="Aguado M."/>
            <person name="Mandakovic D."/>
            <person name="Latorre M."/>
            <person name="Orellana A."/>
            <person name="Gutierrez R."/>
            <person name="Montecino M."/>
            <person name="Allende M."/>
            <person name="Maass A."/>
            <person name="Cambiazo V."/>
        </authorList>
    </citation>
    <scope>NUCLEOTIDE SEQUENCE</scope>
    <source>
        <strain evidence="1">ISL-25</strain>
    </source>
</reference>
<protein>
    <submittedName>
        <fullName evidence="1">TniQ family protein</fullName>
    </submittedName>
</protein>
<sequence length="368" mass="42383">MTWIAWKRPPTSRHISIVSTMRSNAHFGGLLKPVPQEAFSAWLARGLRTRNPAPFIRATDCLKRLRVKDADGNLTRAVTEELSMALGISNECLRRSFLLPGDWLKAPLERRMQFCQLCLLNDFRCGRQPSLRINWLYWWFNVCPVHGCCLYIGDSTSAPAALLSIVQFDLPWRSFTHVAFQSTERGSSYRCSTRQILKHMAWHFQCWYQVCVHRGTVTIGDVELAASVPEIELLMDDILAIIGKKRIYPFDPRSQIAWLLNIKACCSLRSNLPPEAGCEAFLCKDVGEHSTQIRMAMFALLGLFLKLPNCVRMWQLSGVPIYDNNIERFWRTMHSDAVRMPSYLDWLKERADGWSAPIRAHFRYLLES</sequence>
<accession>A0A944HFT6</accession>
<organism evidence="1 2">
    <name type="scientific">Pseudomonas fluorescens</name>
    <dbReference type="NCBI Taxonomy" id="294"/>
    <lineage>
        <taxon>Bacteria</taxon>
        <taxon>Pseudomonadati</taxon>
        <taxon>Pseudomonadota</taxon>
        <taxon>Gammaproteobacteria</taxon>
        <taxon>Pseudomonadales</taxon>
        <taxon>Pseudomonadaceae</taxon>
        <taxon>Pseudomonas</taxon>
    </lineage>
</organism>
<gene>
    <name evidence="1" type="ORF">J7E47_09535</name>
</gene>
<dbReference type="AlphaFoldDB" id="A0A944HFT6"/>
<name>A0A944HFT6_PSEFL</name>
<evidence type="ECO:0000313" key="2">
    <source>
        <dbReference type="Proteomes" id="UP000692896"/>
    </source>
</evidence>
<evidence type="ECO:0000313" key="1">
    <source>
        <dbReference type="EMBL" id="MBT2328959.1"/>
    </source>
</evidence>
<dbReference type="EMBL" id="JAGGOB010000020">
    <property type="protein sequence ID" value="MBT2328959.1"/>
    <property type="molecule type" value="Genomic_DNA"/>
</dbReference>